<dbReference type="InterPro" id="IPR018221">
    <property type="entry name" value="Glyco_hydro_9_His_AS"/>
</dbReference>
<dbReference type="OrthoDB" id="10257085at2759"/>
<feature type="chain" id="PRO_5011830547" description="Endoglucanase" evidence="10">
    <location>
        <begin position="29"/>
        <end position="500"/>
    </location>
</feature>
<dbReference type="InterPro" id="IPR008928">
    <property type="entry name" value="6-hairpin_glycosidase_sf"/>
</dbReference>
<evidence type="ECO:0000313" key="14">
    <source>
        <dbReference type="Proteomes" id="UP000215914"/>
    </source>
</evidence>
<evidence type="ECO:0000256" key="2">
    <source>
        <dbReference type="ARBA" id="ARBA00007072"/>
    </source>
</evidence>
<dbReference type="GO" id="GO:0030245">
    <property type="term" value="P:cellulose catabolic process"/>
    <property type="evidence" value="ECO:0007669"/>
    <property type="project" value="UniProtKB-KW"/>
</dbReference>
<proteinExistence type="inferred from homology"/>
<dbReference type="InterPro" id="IPR001701">
    <property type="entry name" value="Glyco_hydro_9"/>
</dbReference>
<evidence type="ECO:0000256" key="8">
    <source>
        <dbReference type="PROSITE-ProRule" id="PRU10059"/>
    </source>
</evidence>
<evidence type="ECO:0000256" key="7">
    <source>
        <dbReference type="ARBA" id="ARBA00023326"/>
    </source>
</evidence>
<gene>
    <name evidence="13" type="primary">AtGH9B18</name>
    <name evidence="13" type="ORF">HannXRQ_Chr05g0143411</name>
    <name evidence="12" type="ORF">HanXRQr2_Chr05g0209891</name>
</gene>
<keyword evidence="6 8" id="KW-0326">Glycosidase</keyword>
<feature type="signal peptide" evidence="10">
    <location>
        <begin position="1"/>
        <end position="28"/>
    </location>
</feature>
<dbReference type="InterPro" id="IPR012341">
    <property type="entry name" value="6hp_glycosidase-like_sf"/>
</dbReference>
<keyword evidence="7 8" id="KW-0624">Polysaccharide degradation</keyword>
<reference evidence="13" key="2">
    <citation type="submission" date="2017-02" db="EMBL/GenBank/DDBJ databases">
        <title>Sunflower complete genome.</title>
        <authorList>
            <person name="Langlade N."/>
            <person name="Munos S."/>
        </authorList>
    </citation>
    <scope>NUCLEOTIDE SEQUENCE [LARGE SCALE GENOMIC DNA]</scope>
    <source>
        <tissue evidence="13">Leaves</tissue>
    </source>
</reference>
<keyword evidence="5 8" id="KW-0119">Carbohydrate metabolism</keyword>
<dbReference type="InParanoid" id="A0A251UNT5"/>
<evidence type="ECO:0000313" key="13">
    <source>
        <dbReference type="EMBL" id="OTG25047.1"/>
    </source>
</evidence>
<dbReference type="PANTHER" id="PTHR22298">
    <property type="entry name" value="ENDO-1,4-BETA-GLUCANASE"/>
    <property type="match status" value="1"/>
</dbReference>
<sequence length="500" mass="55248">MKPLASRFLVPFLLQLSVLILHFSVTDSSYLIYGEALTKSILFFEGQRSGFLPNDQRMKWRWNSALGDGSAINADLTGGYYDAGDNIKFGFPMAFTTTMLAWSVIEFGELMPPVELRNTLVAIRWSTDYLLKTVAQPGRIVVQVGDPVMDHNCWERAEDMDTDRTVYIVDAPNPASDVAGETAAALAASSIAFRSSDPAYSQTLLTTATRVFEFADTYRGAYSDNTNIRSGVCPFYCDFDGYQDELLWGAAWLRRASEGANYLDYIQNNAKTLGADENINEFGWDNKHAGLNVLVSKEVLEGNVYALESYKASAESFMCILLPDSSSPHIQYTPGGLIFRPGGSNLQHSTTIAFLLLVYAKYLDRSPGPVVNCGNISVGSAYLRGMAKRQVDYILGENPNGMSYMVGYSNRYPQRIHHRGSSLPSIWDHPQPIRCKDGTFYFNSSNPNPNVLVGAIVGGPGEDDTYDDDRVDFRKSEPTTYINAPFVGVLAFFAANPNPS</sequence>
<evidence type="ECO:0000313" key="12">
    <source>
        <dbReference type="EMBL" id="KAF5805485.1"/>
    </source>
</evidence>
<keyword evidence="14" id="KW-1185">Reference proteome</keyword>
<organism evidence="13 14">
    <name type="scientific">Helianthus annuus</name>
    <name type="common">Common sunflower</name>
    <dbReference type="NCBI Taxonomy" id="4232"/>
    <lineage>
        <taxon>Eukaryota</taxon>
        <taxon>Viridiplantae</taxon>
        <taxon>Streptophyta</taxon>
        <taxon>Embryophyta</taxon>
        <taxon>Tracheophyta</taxon>
        <taxon>Spermatophyta</taxon>
        <taxon>Magnoliopsida</taxon>
        <taxon>eudicotyledons</taxon>
        <taxon>Gunneridae</taxon>
        <taxon>Pentapetalae</taxon>
        <taxon>asterids</taxon>
        <taxon>campanulids</taxon>
        <taxon>Asterales</taxon>
        <taxon>Asteraceae</taxon>
        <taxon>Asteroideae</taxon>
        <taxon>Heliantheae alliance</taxon>
        <taxon>Heliantheae</taxon>
        <taxon>Helianthus</taxon>
    </lineage>
</organism>
<comment type="similarity">
    <text evidence="2 8 10">Belongs to the glycosyl hydrolase 9 (cellulase E) family.</text>
</comment>
<feature type="active site" evidence="8">
    <location>
        <position position="417"/>
    </location>
</feature>
<dbReference type="GO" id="GO:0008810">
    <property type="term" value="F:cellulase activity"/>
    <property type="evidence" value="ECO:0007669"/>
    <property type="project" value="UniProtKB-EC"/>
</dbReference>
<dbReference type="PROSITE" id="PS00698">
    <property type="entry name" value="GH9_3"/>
    <property type="match status" value="1"/>
</dbReference>
<dbReference type="FunFam" id="1.50.10.10:FF:000020">
    <property type="entry name" value="Endoglucanase"/>
    <property type="match status" value="1"/>
</dbReference>
<evidence type="ECO:0000256" key="1">
    <source>
        <dbReference type="ARBA" id="ARBA00000966"/>
    </source>
</evidence>
<evidence type="ECO:0000256" key="5">
    <source>
        <dbReference type="ARBA" id="ARBA00023277"/>
    </source>
</evidence>
<dbReference type="Gene3D" id="1.50.10.10">
    <property type="match status" value="1"/>
</dbReference>
<dbReference type="EC" id="3.2.1.4" evidence="10"/>
<evidence type="ECO:0000259" key="11">
    <source>
        <dbReference type="Pfam" id="PF00759"/>
    </source>
</evidence>
<dbReference type="FunCoup" id="A0A251UNT5">
    <property type="interactions" value="149"/>
</dbReference>
<dbReference type="Pfam" id="PF00759">
    <property type="entry name" value="Glyco_hydro_9"/>
    <property type="match status" value="1"/>
</dbReference>
<protein>
    <recommendedName>
        <fullName evidence="10">Endoglucanase</fullName>
        <ecNumber evidence="10">3.2.1.4</ecNumber>
    </recommendedName>
</protein>
<evidence type="ECO:0000256" key="9">
    <source>
        <dbReference type="PROSITE-ProRule" id="PRU10060"/>
    </source>
</evidence>
<evidence type="ECO:0000256" key="4">
    <source>
        <dbReference type="ARBA" id="ARBA00023001"/>
    </source>
</evidence>
<dbReference type="AlphaFoldDB" id="A0A251UNT5"/>
<keyword evidence="3 8" id="KW-0378">Hydrolase</keyword>
<evidence type="ECO:0000256" key="3">
    <source>
        <dbReference type="ARBA" id="ARBA00022801"/>
    </source>
</evidence>
<dbReference type="Proteomes" id="UP000215914">
    <property type="component" value="Chromosome 5"/>
</dbReference>
<dbReference type="Gramene" id="mRNA:HanXRQr2_Chr05g0209891">
    <property type="protein sequence ID" value="mRNA:HanXRQr2_Chr05g0209891"/>
    <property type="gene ID" value="HanXRQr2_Chr05g0209891"/>
</dbReference>
<evidence type="ECO:0000256" key="10">
    <source>
        <dbReference type="RuleBase" id="RU361166"/>
    </source>
</evidence>
<dbReference type="OMA" id="TINCGNI"/>
<dbReference type="EMBL" id="CM007894">
    <property type="protein sequence ID" value="OTG25047.1"/>
    <property type="molecule type" value="Genomic_DNA"/>
</dbReference>
<dbReference type="EMBL" id="MNCJ02000320">
    <property type="protein sequence ID" value="KAF5805485.1"/>
    <property type="molecule type" value="Genomic_DNA"/>
</dbReference>
<name>A0A251UNT5_HELAN</name>
<dbReference type="STRING" id="4232.A0A251UNT5"/>
<comment type="catalytic activity">
    <reaction evidence="1 10">
        <text>Endohydrolysis of (1-&gt;4)-beta-D-glucosidic linkages in cellulose, lichenin and cereal beta-D-glucans.</text>
        <dbReference type="EC" id="3.2.1.4"/>
    </reaction>
</comment>
<dbReference type="PROSITE" id="PS00592">
    <property type="entry name" value="GH9_2"/>
    <property type="match status" value="1"/>
</dbReference>
<dbReference type="InterPro" id="IPR033126">
    <property type="entry name" value="Glyco_hydro_9_Asp/Glu_AS"/>
</dbReference>
<reference evidence="12" key="3">
    <citation type="submission" date="2020-06" db="EMBL/GenBank/DDBJ databases">
        <title>Helianthus annuus Genome sequencing and assembly Release 2.</title>
        <authorList>
            <person name="Gouzy J."/>
            <person name="Langlade N."/>
            <person name="Munos S."/>
        </authorList>
    </citation>
    <scope>NUCLEOTIDE SEQUENCE</scope>
    <source>
        <tissue evidence="12">Leaves</tissue>
    </source>
</reference>
<reference evidence="12 14" key="1">
    <citation type="journal article" date="2017" name="Nature">
        <title>The sunflower genome provides insights into oil metabolism, flowering and Asterid evolution.</title>
        <authorList>
            <person name="Badouin H."/>
            <person name="Gouzy J."/>
            <person name="Grassa C.J."/>
            <person name="Murat F."/>
            <person name="Staton S.E."/>
            <person name="Cottret L."/>
            <person name="Lelandais-Briere C."/>
            <person name="Owens G.L."/>
            <person name="Carrere S."/>
            <person name="Mayjonade B."/>
            <person name="Legrand L."/>
            <person name="Gill N."/>
            <person name="Kane N.C."/>
            <person name="Bowers J.E."/>
            <person name="Hubner S."/>
            <person name="Bellec A."/>
            <person name="Berard A."/>
            <person name="Berges H."/>
            <person name="Blanchet N."/>
            <person name="Boniface M.C."/>
            <person name="Brunel D."/>
            <person name="Catrice O."/>
            <person name="Chaidir N."/>
            <person name="Claudel C."/>
            <person name="Donnadieu C."/>
            <person name="Faraut T."/>
            <person name="Fievet G."/>
            <person name="Helmstetter N."/>
            <person name="King M."/>
            <person name="Knapp S.J."/>
            <person name="Lai Z."/>
            <person name="Le Paslier M.C."/>
            <person name="Lippi Y."/>
            <person name="Lorenzon L."/>
            <person name="Mandel J.R."/>
            <person name="Marage G."/>
            <person name="Marchand G."/>
            <person name="Marquand E."/>
            <person name="Bret-Mestries E."/>
            <person name="Morien E."/>
            <person name="Nambeesan S."/>
            <person name="Nguyen T."/>
            <person name="Pegot-Espagnet P."/>
            <person name="Pouilly N."/>
            <person name="Raftis F."/>
            <person name="Sallet E."/>
            <person name="Schiex T."/>
            <person name="Thomas J."/>
            <person name="Vandecasteele C."/>
            <person name="Vares D."/>
            <person name="Vear F."/>
            <person name="Vautrin S."/>
            <person name="Crespi M."/>
            <person name="Mangin B."/>
            <person name="Burke J.M."/>
            <person name="Salse J."/>
            <person name="Munos S."/>
            <person name="Vincourt P."/>
            <person name="Rieseberg L.H."/>
            <person name="Langlade N.B."/>
        </authorList>
    </citation>
    <scope>NUCLEOTIDE SEQUENCE [LARGE SCALE GENOMIC DNA]</scope>
    <source>
        <strain evidence="14">cv. SF193</strain>
        <tissue evidence="12">Leaves</tissue>
    </source>
</reference>
<accession>A0A251UNT5</accession>
<dbReference type="SUPFAM" id="SSF48208">
    <property type="entry name" value="Six-hairpin glycosidases"/>
    <property type="match status" value="1"/>
</dbReference>
<feature type="active site" evidence="9">
    <location>
        <position position="468"/>
    </location>
</feature>
<keyword evidence="4 10" id="KW-0136">Cellulose degradation</keyword>
<keyword evidence="10" id="KW-0732">Signal</keyword>
<feature type="active site" evidence="9">
    <location>
        <position position="477"/>
    </location>
</feature>
<evidence type="ECO:0000256" key="6">
    <source>
        <dbReference type="ARBA" id="ARBA00023295"/>
    </source>
</evidence>
<feature type="domain" description="Glycoside hydrolase family 9" evidence="11">
    <location>
        <begin position="33"/>
        <end position="490"/>
    </location>
</feature>